<evidence type="ECO:0000313" key="3">
    <source>
        <dbReference type="Proteomes" id="UP000838756"/>
    </source>
</evidence>
<dbReference type="EMBL" id="CAKXAJ010025218">
    <property type="protein sequence ID" value="CAH2236735.1"/>
    <property type="molecule type" value="Genomic_DNA"/>
</dbReference>
<keyword evidence="3" id="KW-1185">Reference proteome</keyword>
<comment type="caution">
    <text evidence="2">The sequence shown here is derived from an EMBL/GenBank/DDBJ whole genome shotgun (WGS) entry which is preliminary data.</text>
</comment>
<organism evidence="2 3">
    <name type="scientific">Pararge aegeria aegeria</name>
    <dbReference type="NCBI Taxonomy" id="348720"/>
    <lineage>
        <taxon>Eukaryota</taxon>
        <taxon>Metazoa</taxon>
        <taxon>Ecdysozoa</taxon>
        <taxon>Arthropoda</taxon>
        <taxon>Hexapoda</taxon>
        <taxon>Insecta</taxon>
        <taxon>Pterygota</taxon>
        <taxon>Neoptera</taxon>
        <taxon>Endopterygota</taxon>
        <taxon>Lepidoptera</taxon>
        <taxon>Glossata</taxon>
        <taxon>Ditrysia</taxon>
        <taxon>Papilionoidea</taxon>
        <taxon>Nymphalidae</taxon>
        <taxon>Satyrinae</taxon>
        <taxon>Satyrini</taxon>
        <taxon>Parargina</taxon>
        <taxon>Pararge</taxon>
    </lineage>
</organism>
<feature type="region of interest" description="Disordered" evidence="1">
    <location>
        <begin position="16"/>
        <end position="49"/>
    </location>
</feature>
<dbReference type="OrthoDB" id="7463108at2759"/>
<evidence type="ECO:0000313" key="2">
    <source>
        <dbReference type="EMBL" id="CAH2236735.1"/>
    </source>
</evidence>
<name>A0A8S4RHK0_9NEOP</name>
<accession>A0A8S4RHK0</accession>
<protein>
    <submittedName>
        <fullName evidence="2">Jg16975 protein</fullName>
    </submittedName>
</protein>
<proteinExistence type="predicted"/>
<feature type="compositionally biased region" description="Basic and acidic residues" evidence="1">
    <location>
        <begin position="18"/>
        <end position="49"/>
    </location>
</feature>
<dbReference type="Proteomes" id="UP000838756">
    <property type="component" value="Unassembled WGS sequence"/>
</dbReference>
<gene>
    <name evidence="2" type="primary">jg16975</name>
    <name evidence="2" type="ORF">PAEG_LOCUS14087</name>
</gene>
<reference evidence="2" key="1">
    <citation type="submission" date="2022-03" db="EMBL/GenBank/DDBJ databases">
        <authorList>
            <person name="Lindestad O."/>
        </authorList>
    </citation>
    <scope>NUCLEOTIDE SEQUENCE</scope>
</reference>
<dbReference type="AlphaFoldDB" id="A0A8S4RHK0"/>
<sequence>MPLLRSYVAYVCAGGRQAPRDGRDAQHDSRKPPLVTHRAEPGDDASIARRERMPKSIRYTVDYILFNKLEVFINNQ</sequence>
<evidence type="ECO:0000256" key="1">
    <source>
        <dbReference type="SAM" id="MobiDB-lite"/>
    </source>
</evidence>